<evidence type="ECO:0000313" key="2">
    <source>
        <dbReference type="EMBL" id="MFC6315700.1"/>
    </source>
</evidence>
<name>A0ABW1USU4_9LACO</name>
<dbReference type="Gene3D" id="1.10.10.10">
    <property type="entry name" value="Winged helix-like DNA-binding domain superfamily/Winged helix DNA-binding domain"/>
    <property type="match status" value="1"/>
</dbReference>
<sequence length="143" mass="16019">MAHHFEQTCAYFTAARYMRTVEQVADRIFAPTGLKPAYAYIMMALEDEQPQTVVQLAQRLGYERSSLYRMAQTLERQGLLQMTSTGRASSLALLPASAAFLKIANQCLAEFGQYTDTKLGADKVAMTCLLTSNNQKLRSEKHD</sequence>
<organism evidence="2 3">
    <name type="scientific">Lapidilactobacillus achengensis</name>
    <dbReference type="NCBI Taxonomy" id="2486000"/>
    <lineage>
        <taxon>Bacteria</taxon>
        <taxon>Bacillati</taxon>
        <taxon>Bacillota</taxon>
        <taxon>Bacilli</taxon>
        <taxon>Lactobacillales</taxon>
        <taxon>Lactobacillaceae</taxon>
        <taxon>Lapidilactobacillus</taxon>
    </lineage>
</organism>
<proteinExistence type="predicted"/>
<dbReference type="RefSeq" id="WP_164511169.1">
    <property type="nucleotide sequence ID" value="NZ_JBHSSM010000019.1"/>
</dbReference>
<dbReference type="InterPro" id="IPR005471">
    <property type="entry name" value="Tscrpt_reg_IclR_N"/>
</dbReference>
<dbReference type="EMBL" id="JBHSSM010000019">
    <property type="protein sequence ID" value="MFC6315700.1"/>
    <property type="molecule type" value="Genomic_DNA"/>
</dbReference>
<comment type="caution">
    <text evidence="2">The sequence shown here is derived from an EMBL/GenBank/DDBJ whole genome shotgun (WGS) entry which is preliminary data.</text>
</comment>
<dbReference type="InterPro" id="IPR036388">
    <property type="entry name" value="WH-like_DNA-bd_sf"/>
</dbReference>
<feature type="domain" description="HTH marR-type" evidence="1">
    <location>
        <begin position="27"/>
        <end position="124"/>
    </location>
</feature>
<dbReference type="SUPFAM" id="SSF46785">
    <property type="entry name" value="Winged helix' DNA-binding domain"/>
    <property type="match status" value="1"/>
</dbReference>
<dbReference type="SMART" id="SM00347">
    <property type="entry name" value="HTH_MARR"/>
    <property type="match status" value="1"/>
</dbReference>
<evidence type="ECO:0000259" key="1">
    <source>
        <dbReference type="SMART" id="SM00347"/>
    </source>
</evidence>
<dbReference type="InterPro" id="IPR036390">
    <property type="entry name" value="WH_DNA-bd_sf"/>
</dbReference>
<gene>
    <name evidence="2" type="ORF">ACFQHW_09010</name>
</gene>
<dbReference type="Proteomes" id="UP001596310">
    <property type="component" value="Unassembled WGS sequence"/>
</dbReference>
<reference evidence="3" key="1">
    <citation type="journal article" date="2019" name="Int. J. Syst. Evol. Microbiol.">
        <title>The Global Catalogue of Microorganisms (GCM) 10K type strain sequencing project: providing services to taxonomists for standard genome sequencing and annotation.</title>
        <authorList>
            <consortium name="The Broad Institute Genomics Platform"/>
            <consortium name="The Broad Institute Genome Sequencing Center for Infectious Disease"/>
            <person name="Wu L."/>
            <person name="Ma J."/>
        </authorList>
    </citation>
    <scope>NUCLEOTIDE SEQUENCE [LARGE SCALE GENOMIC DNA]</scope>
    <source>
        <strain evidence="3">CCM 8897</strain>
    </source>
</reference>
<protein>
    <submittedName>
        <fullName evidence="2">MarR family winged helix-turn-helix transcriptional regulator</fullName>
    </submittedName>
</protein>
<dbReference type="Pfam" id="PF09339">
    <property type="entry name" value="HTH_IclR"/>
    <property type="match status" value="1"/>
</dbReference>
<keyword evidence="3" id="KW-1185">Reference proteome</keyword>
<evidence type="ECO:0000313" key="3">
    <source>
        <dbReference type="Proteomes" id="UP001596310"/>
    </source>
</evidence>
<accession>A0ABW1USU4</accession>
<dbReference type="InterPro" id="IPR000835">
    <property type="entry name" value="HTH_MarR-typ"/>
</dbReference>